<dbReference type="EC" id="2.3.1.269" evidence="9"/>
<feature type="transmembrane region" description="Helical" evidence="9">
    <location>
        <begin position="500"/>
        <end position="521"/>
    </location>
</feature>
<proteinExistence type="inferred from homology"/>
<feature type="transmembrane region" description="Helical" evidence="9">
    <location>
        <begin position="201"/>
        <end position="220"/>
    </location>
</feature>
<evidence type="ECO:0000256" key="5">
    <source>
        <dbReference type="ARBA" id="ARBA00022692"/>
    </source>
</evidence>
<evidence type="ECO:0000256" key="7">
    <source>
        <dbReference type="ARBA" id="ARBA00023136"/>
    </source>
</evidence>
<dbReference type="GO" id="GO:0016410">
    <property type="term" value="F:N-acyltransferase activity"/>
    <property type="evidence" value="ECO:0007669"/>
    <property type="project" value="UniProtKB-UniRule"/>
</dbReference>
<name>A0A177N2H5_9GAMM</name>
<comment type="similarity">
    <text evidence="2 9">Belongs to the CN hydrolase family. Apolipoprotein N-acyltransferase subfamily.</text>
</comment>
<keyword evidence="11" id="KW-0449">Lipoprotein</keyword>
<dbReference type="AlphaFoldDB" id="A0A177N2H5"/>
<evidence type="ECO:0000256" key="4">
    <source>
        <dbReference type="ARBA" id="ARBA00022679"/>
    </source>
</evidence>
<gene>
    <name evidence="9" type="primary">lnt</name>
    <name evidence="11" type="ORF">A1355_14495</name>
</gene>
<dbReference type="GO" id="GO:0042158">
    <property type="term" value="P:lipoprotein biosynthetic process"/>
    <property type="evidence" value="ECO:0007669"/>
    <property type="project" value="UniProtKB-UniRule"/>
</dbReference>
<dbReference type="GO" id="GO:0005886">
    <property type="term" value="C:plasma membrane"/>
    <property type="evidence" value="ECO:0007669"/>
    <property type="project" value="UniProtKB-SubCell"/>
</dbReference>
<dbReference type="Proteomes" id="UP000077628">
    <property type="component" value="Unassembled WGS sequence"/>
</dbReference>
<comment type="function">
    <text evidence="9">Catalyzes the phospholipid dependent N-acylation of the N-terminal cysteine of apolipoprotein, the last step in lipoprotein maturation.</text>
</comment>
<dbReference type="PROSITE" id="PS50263">
    <property type="entry name" value="CN_HYDROLASE"/>
    <property type="match status" value="1"/>
</dbReference>
<dbReference type="Pfam" id="PF00795">
    <property type="entry name" value="CN_hydrolase"/>
    <property type="match status" value="1"/>
</dbReference>
<dbReference type="STRING" id="702114.A1355_14495"/>
<dbReference type="EMBL" id="LUUK01000221">
    <property type="protein sequence ID" value="OAI12178.1"/>
    <property type="molecule type" value="Genomic_DNA"/>
</dbReference>
<dbReference type="OrthoDB" id="9804277at2"/>
<keyword evidence="5 9" id="KW-0812">Transmembrane</keyword>
<dbReference type="Gene3D" id="3.60.110.10">
    <property type="entry name" value="Carbon-nitrogen hydrolase"/>
    <property type="match status" value="1"/>
</dbReference>
<dbReference type="InterPro" id="IPR004563">
    <property type="entry name" value="Apolipo_AcylTrfase"/>
</dbReference>
<feature type="transmembrane region" description="Helical" evidence="9">
    <location>
        <begin position="167"/>
        <end position="189"/>
    </location>
</feature>
<dbReference type="InterPro" id="IPR003010">
    <property type="entry name" value="C-N_Hydrolase"/>
</dbReference>
<evidence type="ECO:0000259" key="10">
    <source>
        <dbReference type="PROSITE" id="PS50263"/>
    </source>
</evidence>
<dbReference type="CDD" id="cd07571">
    <property type="entry name" value="ALP_N-acyl_transferase"/>
    <property type="match status" value="1"/>
</dbReference>
<keyword evidence="4 9" id="KW-0808">Transferase</keyword>
<feature type="transmembrane region" description="Helical" evidence="9">
    <location>
        <begin position="60"/>
        <end position="79"/>
    </location>
</feature>
<dbReference type="UniPathway" id="UPA00666"/>
<comment type="subcellular location">
    <subcellularLocation>
        <location evidence="1 9">Cell membrane</location>
        <topology evidence="1 9">Multi-pass membrane protein</topology>
    </subcellularLocation>
</comment>
<keyword evidence="7 9" id="KW-0472">Membrane</keyword>
<dbReference type="InterPro" id="IPR045378">
    <property type="entry name" value="LNT_N"/>
</dbReference>
<keyword evidence="12" id="KW-1185">Reference proteome</keyword>
<reference evidence="12" key="1">
    <citation type="submission" date="2016-03" db="EMBL/GenBank/DDBJ databases">
        <authorList>
            <person name="Heylen K."/>
            <person name="De Vos P."/>
            <person name="Vekeman B."/>
        </authorList>
    </citation>
    <scope>NUCLEOTIDE SEQUENCE [LARGE SCALE GENOMIC DNA]</scope>
    <source>
        <strain evidence="12">R-45383</strain>
    </source>
</reference>
<protein>
    <recommendedName>
        <fullName evidence="9">Apolipoprotein N-acyltransferase</fullName>
        <shortName evidence="9">ALP N-acyltransferase</shortName>
        <ecNumber evidence="9">2.3.1.269</ecNumber>
    </recommendedName>
</protein>
<dbReference type="RefSeq" id="WP_064031449.1">
    <property type="nucleotide sequence ID" value="NZ_LUUK01000221.1"/>
</dbReference>
<accession>A0A177N2H5</accession>
<evidence type="ECO:0000313" key="12">
    <source>
        <dbReference type="Proteomes" id="UP000077628"/>
    </source>
</evidence>
<dbReference type="NCBIfam" id="TIGR00546">
    <property type="entry name" value="lnt"/>
    <property type="match status" value="1"/>
</dbReference>
<dbReference type="InterPro" id="IPR036526">
    <property type="entry name" value="C-N_Hydrolase_sf"/>
</dbReference>
<dbReference type="Pfam" id="PF20154">
    <property type="entry name" value="LNT_N"/>
    <property type="match status" value="1"/>
</dbReference>
<evidence type="ECO:0000313" key="11">
    <source>
        <dbReference type="EMBL" id="OAI12178.1"/>
    </source>
</evidence>
<evidence type="ECO:0000256" key="6">
    <source>
        <dbReference type="ARBA" id="ARBA00022989"/>
    </source>
</evidence>
<organism evidence="11 12">
    <name type="scientific">Methylomonas koyamae</name>
    <dbReference type="NCBI Taxonomy" id="702114"/>
    <lineage>
        <taxon>Bacteria</taxon>
        <taxon>Pseudomonadati</taxon>
        <taxon>Pseudomonadota</taxon>
        <taxon>Gammaproteobacteria</taxon>
        <taxon>Methylococcales</taxon>
        <taxon>Methylococcaceae</taxon>
        <taxon>Methylomonas</taxon>
    </lineage>
</organism>
<sequence length="529" mass="59071">MNTASSRPAANPRNLSEWWLPVLSGLFIGTSYIPFPPWASLFGFVPLWLFWQRQTALKPVVYSGALTSTVYTLIGFNWVTYTLHEFAQVNWLVAGIGMLIFAMFGHVFAPLAGIAWFGLRRFAAGRAGLSYGLMAVTTALAELYVPMLFKWNFGYSWYGAGLPLYQWAEFVGFAGLSMLTILANLWLLFAWQRRRQWAGKLALLGFLLAFAGANGGGLWLKQRLPEPDAALDALLVQANIDNGQKRAMEGGKGYRAEILTEYFRATDLGLEKSPNVHFAMWSETAFPSLLGGEFNQSPYAALLSEYLRNRQLPLLTGAYGRDRNGDITNSLFAVDQTGKVLEPHYSKTILLALGEYLPGAETFPWLKKLLPMVGQFGRGPGPTVLLEMNGFKMGPQVCYESLFPEFSKGLADLGAQFIVNVTNDSWYGTWQEPYQHLYMTLARGIEFRRPVLRVTNTGISTVSLANGDVLPFSPFHTRWAEAYHVPFLAEPPATFYQRHFYLMPGLLWAGLLGLLGAGVLLNKRKCRET</sequence>
<evidence type="ECO:0000256" key="9">
    <source>
        <dbReference type="HAMAP-Rule" id="MF_01148"/>
    </source>
</evidence>
<evidence type="ECO:0000256" key="2">
    <source>
        <dbReference type="ARBA" id="ARBA00010065"/>
    </source>
</evidence>
<comment type="caution">
    <text evidence="11">The sequence shown here is derived from an EMBL/GenBank/DDBJ whole genome shotgun (WGS) entry which is preliminary data.</text>
</comment>
<feature type="transmembrane region" description="Helical" evidence="9">
    <location>
        <begin position="18"/>
        <end position="51"/>
    </location>
</feature>
<evidence type="ECO:0000256" key="8">
    <source>
        <dbReference type="ARBA" id="ARBA00023315"/>
    </source>
</evidence>
<evidence type="ECO:0000256" key="3">
    <source>
        <dbReference type="ARBA" id="ARBA00022475"/>
    </source>
</evidence>
<dbReference type="PANTHER" id="PTHR38686:SF1">
    <property type="entry name" value="APOLIPOPROTEIN N-ACYLTRANSFERASE"/>
    <property type="match status" value="1"/>
</dbReference>
<dbReference type="HAMAP" id="MF_01148">
    <property type="entry name" value="Lnt"/>
    <property type="match status" value="1"/>
</dbReference>
<dbReference type="PANTHER" id="PTHR38686">
    <property type="entry name" value="APOLIPOPROTEIN N-ACYLTRANSFERASE"/>
    <property type="match status" value="1"/>
</dbReference>
<comment type="catalytic activity">
    <reaction evidence="9">
        <text>N-terminal S-1,2-diacyl-sn-glyceryl-L-cysteinyl-[lipoprotein] + a glycerophospholipid = N-acyl-S-1,2-diacyl-sn-glyceryl-L-cysteinyl-[lipoprotein] + a 2-acyl-sn-glycero-3-phospholipid + H(+)</text>
        <dbReference type="Rhea" id="RHEA:48228"/>
        <dbReference type="Rhea" id="RHEA-COMP:14681"/>
        <dbReference type="Rhea" id="RHEA-COMP:14684"/>
        <dbReference type="ChEBI" id="CHEBI:15378"/>
        <dbReference type="ChEBI" id="CHEBI:136912"/>
        <dbReference type="ChEBI" id="CHEBI:140656"/>
        <dbReference type="ChEBI" id="CHEBI:140657"/>
        <dbReference type="ChEBI" id="CHEBI:140660"/>
        <dbReference type="EC" id="2.3.1.269"/>
    </reaction>
</comment>
<keyword evidence="8 9" id="KW-0012">Acyltransferase</keyword>
<evidence type="ECO:0000256" key="1">
    <source>
        <dbReference type="ARBA" id="ARBA00004651"/>
    </source>
</evidence>
<dbReference type="SUPFAM" id="SSF56317">
    <property type="entry name" value="Carbon-nitrogen hydrolase"/>
    <property type="match status" value="1"/>
</dbReference>
<feature type="transmembrane region" description="Helical" evidence="9">
    <location>
        <begin position="129"/>
        <end position="147"/>
    </location>
</feature>
<feature type="domain" description="CN hydrolase" evidence="10">
    <location>
        <begin position="236"/>
        <end position="493"/>
    </location>
</feature>
<keyword evidence="3 9" id="KW-1003">Cell membrane</keyword>
<comment type="pathway">
    <text evidence="9">Protein modification; lipoprotein biosynthesis (N-acyl transfer).</text>
</comment>
<keyword evidence="6 9" id="KW-1133">Transmembrane helix</keyword>
<feature type="transmembrane region" description="Helical" evidence="9">
    <location>
        <begin position="91"/>
        <end position="117"/>
    </location>
</feature>